<evidence type="ECO:0000313" key="2">
    <source>
        <dbReference type="Proteomes" id="UP000001916"/>
    </source>
</evidence>
<evidence type="ECO:0000313" key="1">
    <source>
        <dbReference type="EMBL" id="ADH64276.1"/>
    </source>
</evidence>
<accession>D7BAE1</accession>
<dbReference type="RefSeq" id="WP_013158818.1">
    <property type="nucleotide sequence ID" value="NC_014212.1"/>
</dbReference>
<sequence>MARLYAVFSDATTLETATFKLGLRTNVRVVARDWFSKEEKSNPSVLPVSDPDEMDQFAAGLEGEEAKMLEEALGTGSPVLVVDEPEEGLARQLEEAGASRVFSR</sequence>
<keyword evidence="2" id="KW-1185">Reference proteome</keyword>
<protein>
    <submittedName>
        <fullName evidence="1">Uncharacterized protein</fullName>
    </submittedName>
</protein>
<name>D7BAE1_ALLS1</name>
<reference evidence="1 2" key="1">
    <citation type="journal article" date="2010" name="Stand. Genomic Sci.">
        <title>Complete genome sequence of Meiothermus silvanus type strain (VI-R2).</title>
        <authorList>
            <person name="Sikorski J."/>
            <person name="Tindall B.J."/>
            <person name="Lowry S."/>
            <person name="Lucas S."/>
            <person name="Nolan M."/>
            <person name="Copeland A."/>
            <person name="Glavina Del Rio T."/>
            <person name="Tice H."/>
            <person name="Cheng J.F."/>
            <person name="Han C."/>
            <person name="Pitluck S."/>
            <person name="Liolios K."/>
            <person name="Ivanova N."/>
            <person name="Mavromatis K."/>
            <person name="Mikhailova N."/>
            <person name="Pati A."/>
            <person name="Goodwin L."/>
            <person name="Chen A."/>
            <person name="Palaniappan K."/>
            <person name="Land M."/>
            <person name="Hauser L."/>
            <person name="Chang Y.J."/>
            <person name="Jeffries C.D."/>
            <person name="Rohde M."/>
            <person name="Goker M."/>
            <person name="Woyke T."/>
            <person name="Bristow J."/>
            <person name="Eisen J.A."/>
            <person name="Markowitz V."/>
            <person name="Hugenholtz P."/>
            <person name="Kyrpides N.C."/>
            <person name="Klenk H.P."/>
            <person name="Lapidus A."/>
        </authorList>
    </citation>
    <scope>NUCLEOTIDE SEQUENCE [LARGE SCALE GENOMIC DNA]</scope>
    <source>
        <strain evidence="2">ATCC 700542 / DSM 9946 / VI-R2</strain>
    </source>
</reference>
<organism evidence="1 2">
    <name type="scientific">Allomeiothermus silvanus (strain ATCC 700542 / DSM 9946 / NBRC 106475 / NCIMB 13440 / VI-R2)</name>
    <name type="common">Thermus silvanus</name>
    <dbReference type="NCBI Taxonomy" id="526227"/>
    <lineage>
        <taxon>Bacteria</taxon>
        <taxon>Thermotogati</taxon>
        <taxon>Deinococcota</taxon>
        <taxon>Deinococci</taxon>
        <taxon>Thermales</taxon>
        <taxon>Thermaceae</taxon>
        <taxon>Allomeiothermus</taxon>
    </lineage>
</organism>
<gene>
    <name evidence="1" type="ordered locus">Mesil_2421</name>
</gene>
<dbReference type="EMBL" id="CP002042">
    <property type="protein sequence ID" value="ADH64276.1"/>
    <property type="molecule type" value="Genomic_DNA"/>
</dbReference>
<dbReference type="KEGG" id="msv:Mesil_2421"/>
<dbReference type="Proteomes" id="UP000001916">
    <property type="component" value="Chromosome"/>
</dbReference>
<dbReference type="AlphaFoldDB" id="D7BAE1"/>
<dbReference type="HOGENOM" id="CLU_2246800_0_0_0"/>
<proteinExistence type="predicted"/>